<dbReference type="RefSeq" id="WP_062545031.1">
    <property type="nucleotide sequence ID" value="NZ_CP012643.1"/>
</dbReference>
<dbReference type="PATRIC" id="fig|512763.3.peg.3877"/>
<evidence type="ECO:0000313" key="3">
    <source>
        <dbReference type="Proteomes" id="UP000061382"/>
    </source>
</evidence>
<dbReference type="SUPFAM" id="SSF103515">
    <property type="entry name" value="Autotransporter"/>
    <property type="match status" value="1"/>
</dbReference>
<dbReference type="EMBL" id="CP012643">
    <property type="protein sequence ID" value="ALJ00453.1"/>
    <property type="molecule type" value="Genomic_DNA"/>
</dbReference>
<dbReference type="STRING" id="512763.DC20_17615"/>
<reference evidence="2 3" key="1">
    <citation type="submission" date="2015-08" db="EMBL/GenBank/DDBJ databases">
        <title>Complete genome sequence of Rufibacter tibetensis strain 1351t, a radiation-resistant bacterium from tibet plateau.</title>
        <authorList>
            <person name="Dai J."/>
        </authorList>
    </citation>
    <scope>NUCLEOTIDE SEQUENCE [LARGE SCALE GENOMIC DNA]</scope>
    <source>
        <strain evidence="2 3">1351</strain>
    </source>
</reference>
<keyword evidence="3" id="KW-1185">Reference proteome</keyword>
<gene>
    <name evidence="2" type="ORF">DC20_17615</name>
</gene>
<evidence type="ECO:0000256" key="1">
    <source>
        <dbReference type="SAM" id="SignalP"/>
    </source>
</evidence>
<sequence>MRKLLYLSIFLLTFTQVKAQENRGTLVPAKIFKRSFMVGGSLSGTYKRINITSNNDPISGYRHQYDLNAKVGYFVWSDVAFGLQGTVFHYKEKMSGTTSTASTNILAGPFARYYTDRGFFGEASAAVGINNQPNAAKTDIAEYRAGVGYAIFINPKVSVEPAVLLSYYQETRPSEQDRKLTEWGPVLNIGLQVYLFRERKFKMVPRSIN</sequence>
<feature type="signal peptide" evidence="1">
    <location>
        <begin position="1"/>
        <end position="19"/>
    </location>
</feature>
<keyword evidence="1" id="KW-0732">Signal</keyword>
<organism evidence="2 3">
    <name type="scientific">Rufibacter tibetensis</name>
    <dbReference type="NCBI Taxonomy" id="512763"/>
    <lineage>
        <taxon>Bacteria</taxon>
        <taxon>Pseudomonadati</taxon>
        <taxon>Bacteroidota</taxon>
        <taxon>Cytophagia</taxon>
        <taxon>Cytophagales</taxon>
        <taxon>Hymenobacteraceae</taxon>
        <taxon>Rufibacter</taxon>
    </lineage>
</organism>
<feature type="chain" id="PRO_5006043050" description="Outer membrane protein beta-barrel domain-containing protein" evidence="1">
    <location>
        <begin position="20"/>
        <end position="209"/>
    </location>
</feature>
<dbReference type="InterPro" id="IPR036709">
    <property type="entry name" value="Autotransporte_beta_dom_sf"/>
</dbReference>
<dbReference type="Proteomes" id="UP000061382">
    <property type="component" value="Chromosome"/>
</dbReference>
<dbReference type="KEGG" id="rti:DC20_17615"/>
<name>A0A0P0CYE3_9BACT</name>
<protein>
    <recommendedName>
        <fullName evidence="4">Outer membrane protein beta-barrel domain-containing protein</fullName>
    </recommendedName>
</protein>
<accession>A0A0P0CYE3</accession>
<evidence type="ECO:0000313" key="2">
    <source>
        <dbReference type="EMBL" id="ALJ00453.1"/>
    </source>
</evidence>
<dbReference type="OrthoDB" id="945117at2"/>
<dbReference type="AlphaFoldDB" id="A0A0P0CYE3"/>
<proteinExistence type="predicted"/>
<evidence type="ECO:0008006" key="4">
    <source>
        <dbReference type="Google" id="ProtNLM"/>
    </source>
</evidence>